<name>A0ABR1R713_9PEZI</name>
<protein>
    <submittedName>
        <fullName evidence="7">Sir2 family protein</fullName>
    </submittedName>
</protein>
<sequence length="304" mass="33753">MPRIQNPPSNNIAEFQRLLKHSDRILALCGAGLSAASGLPTFRGAGGLWRNHESTSLATPEAFEKDPALVWLFYSWRRHLALKAKPNAGHYALAELAKRNKNFMCLTQNAYLRARGTRPDMLRMLHGNLFDVKCFDKKCGYIEPNNLRDPLCPSLAPASEEYPADKVMPLLDPKQPTPKIKREDLPQCPSCKRSSKTSLLRPGVVWFGEALPEGMLDEVDEWVAKDRGIDLMLVIGTSAGVYPAAGYTEKARRKGARIAVINPDRSARAGLGCRDFFFEADAAEILPQLLENVIGKLEIPEEAE</sequence>
<organism evidence="7 8">
    <name type="scientific">Apiospora marii</name>
    <dbReference type="NCBI Taxonomy" id="335849"/>
    <lineage>
        <taxon>Eukaryota</taxon>
        <taxon>Fungi</taxon>
        <taxon>Dikarya</taxon>
        <taxon>Ascomycota</taxon>
        <taxon>Pezizomycotina</taxon>
        <taxon>Sordariomycetes</taxon>
        <taxon>Xylariomycetidae</taxon>
        <taxon>Amphisphaeriales</taxon>
        <taxon>Apiosporaceae</taxon>
        <taxon>Apiospora</taxon>
    </lineage>
</organism>
<dbReference type="InterPro" id="IPR026590">
    <property type="entry name" value="Ssirtuin_cat_dom"/>
</dbReference>
<comment type="caution">
    <text evidence="7">The sequence shown here is derived from an EMBL/GenBank/DDBJ whole genome shotgun (WGS) entry which is preliminary data.</text>
</comment>
<feature type="region of interest" description="Disordered" evidence="5">
    <location>
        <begin position="168"/>
        <end position="189"/>
    </location>
</feature>
<dbReference type="InterPro" id="IPR026591">
    <property type="entry name" value="Sirtuin_cat_small_dom_sf"/>
</dbReference>
<feature type="active site" description="Proton acceptor" evidence="4">
    <location>
        <position position="126"/>
    </location>
</feature>
<evidence type="ECO:0000313" key="8">
    <source>
        <dbReference type="Proteomes" id="UP001396898"/>
    </source>
</evidence>
<dbReference type="InterPro" id="IPR029035">
    <property type="entry name" value="DHS-like_NAD/FAD-binding_dom"/>
</dbReference>
<keyword evidence="4" id="KW-0862">Zinc</keyword>
<keyword evidence="2" id="KW-0808">Transferase</keyword>
<feature type="domain" description="Deacetylase sirtuin-type" evidence="6">
    <location>
        <begin position="5"/>
        <end position="296"/>
    </location>
</feature>
<keyword evidence="4" id="KW-0479">Metal-binding</keyword>
<dbReference type="SUPFAM" id="SSF52467">
    <property type="entry name" value="DHS-like NAD/FAD-binding domain"/>
    <property type="match status" value="1"/>
</dbReference>
<feature type="binding site" evidence="4">
    <location>
        <position position="191"/>
    </location>
    <ligand>
        <name>Zn(2+)</name>
        <dbReference type="ChEBI" id="CHEBI:29105"/>
    </ligand>
</feature>
<keyword evidence="3" id="KW-0520">NAD</keyword>
<dbReference type="PANTHER" id="PTHR11085">
    <property type="entry name" value="NAD-DEPENDENT PROTEIN DEACYLASE SIRTUIN-5, MITOCHONDRIAL-RELATED"/>
    <property type="match status" value="1"/>
</dbReference>
<feature type="binding site" evidence="4">
    <location>
        <position position="139"/>
    </location>
    <ligand>
        <name>Zn(2+)</name>
        <dbReference type="ChEBI" id="CHEBI:29105"/>
    </ligand>
</feature>
<proteinExistence type="inferred from homology"/>
<evidence type="ECO:0000256" key="3">
    <source>
        <dbReference type="ARBA" id="ARBA00023027"/>
    </source>
</evidence>
<dbReference type="PANTHER" id="PTHR11085:SF10">
    <property type="entry name" value="NAD-DEPENDENT PROTEIN DEACYLASE SIRTUIN-5, MITOCHONDRIAL-RELATED"/>
    <property type="match status" value="1"/>
</dbReference>
<keyword evidence="8" id="KW-1185">Reference proteome</keyword>
<dbReference type="Gene3D" id="3.30.1600.10">
    <property type="entry name" value="SIR2/SIRT2 'Small Domain"/>
    <property type="match status" value="1"/>
</dbReference>
<gene>
    <name evidence="7" type="ORF">PG991_013818</name>
</gene>
<dbReference type="InterPro" id="IPR027546">
    <property type="entry name" value="Sirtuin_class_III"/>
</dbReference>
<feature type="binding site" evidence="4">
    <location>
        <position position="188"/>
    </location>
    <ligand>
        <name>Zn(2+)</name>
        <dbReference type="ChEBI" id="CHEBI:29105"/>
    </ligand>
</feature>
<dbReference type="PROSITE" id="PS50305">
    <property type="entry name" value="SIRTUIN"/>
    <property type="match status" value="1"/>
</dbReference>
<evidence type="ECO:0000256" key="5">
    <source>
        <dbReference type="SAM" id="MobiDB-lite"/>
    </source>
</evidence>
<accession>A0ABR1R713</accession>
<dbReference type="InterPro" id="IPR003000">
    <property type="entry name" value="Sirtuin"/>
</dbReference>
<reference evidence="7 8" key="1">
    <citation type="submission" date="2023-01" db="EMBL/GenBank/DDBJ databases">
        <title>Analysis of 21 Apiospora genomes using comparative genomics revels a genus with tremendous synthesis potential of carbohydrate active enzymes and secondary metabolites.</title>
        <authorList>
            <person name="Sorensen T."/>
        </authorList>
    </citation>
    <scope>NUCLEOTIDE SEQUENCE [LARGE SCALE GENOMIC DNA]</scope>
    <source>
        <strain evidence="7 8">CBS 20057</strain>
    </source>
</reference>
<dbReference type="EMBL" id="JAQQWI010000018">
    <property type="protein sequence ID" value="KAK8001596.1"/>
    <property type="molecule type" value="Genomic_DNA"/>
</dbReference>
<comment type="similarity">
    <text evidence="1">Belongs to the sirtuin family. Class I subfamily.</text>
</comment>
<feature type="binding site" evidence="4">
    <location>
        <position position="134"/>
    </location>
    <ligand>
        <name>Zn(2+)</name>
        <dbReference type="ChEBI" id="CHEBI:29105"/>
    </ligand>
</feature>
<evidence type="ECO:0000313" key="7">
    <source>
        <dbReference type="EMBL" id="KAK8001596.1"/>
    </source>
</evidence>
<dbReference type="Gene3D" id="3.40.50.1220">
    <property type="entry name" value="TPP-binding domain"/>
    <property type="match status" value="1"/>
</dbReference>
<evidence type="ECO:0000256" key="4">
    <source>
        <dbReference type="PROSITE-ProRule" id="PRU00236"/>
    </source>
</evidence>
<evidence type="ECO:0000259" key="6">
    <source>
        <dbReference type="PROSITE" id="PS50305"/>
    </source>
</evidence>
<dbReference type="Proteomes" id="UP001396898">
    <property type="component" value="Unassembled WGS sequence"/>
</dbReference>
<dbReference type="CDD" id="cd01412">
    <property type="entry name" value="SIRT5_Af1_CobB"/>
    <property type="match status" value="1"/>
</dbReference>
<evidence type="ECO:0000256" key="1">
    <source>
        <dbReference type="ARBA" id="ARBA00006924"/>
    </source>
</evidence>
<evidence type="ECO:0000256" key="2">
    <source>
        <dbReference type="ARBA" id="ARBA00022679"/>
    </source>
</evidence>
<dbReference type="InterPro" id="IPR050134">
    <property type="entry name" value="NAD-dep_sirtuin_deacylases"/>
</dbReference>
<dbReference type="Pfam" id="PF02146">
    <property type="entry name" value="SIR2"/>
    <property type="match status" value="1"/>
</dbReference>